<dbReference type="InterPro" id="IPR003653">
    <property type="entry name" value="Peptidase_C48_C"/>
</dbReference>
<protein>
    <recommendedName>
        <fullName evidence="4">Ubiquitin-like protease family profile domain-containing protein</fullName>
    </recommendedName>
</protein>
<dbReference type="Gene3D" id="3.40.395.10">
    <property type="entry name" value="Adenoviral Proteinase, Chain A"/>
    <property type="match status" value="1"/>
</dbReference>
<sequence>MRKLINVKEITVSLSLPVEKNESTEIADELLASSSSFEKEPSPRKLIPRKYLDIEELWCSHHDGDRVESVFGNVVLKKKSLCLLQGSNWLDDIVIDAALEALCIENEDWNNVSAQYGTLWFHKGRFTSRNNDWVTARFMKPVVTMINTGAHWVFLAIDVTNAEVFIYDPLGREKTIAPTITTNLTWYTVDIWDFNVPNNSSRNFIT</sequence>
<evidence type="ECO:0000256" key="3">
    <source>
        <dbReference type="ARBA" id="ARBA00022801"/>
    </source>
</evidence>
<keyword evidence="3" id="KW-0378">Hydrolase</keyword>
<dbReference type="Pfam" id="PF02902">
    <property type="entry name" value="Peptidase_C48"/>
    <property type="match status" value="1"/>
</dbReference>
<dbReference type="SUPFAM" id="SSF54001">
    <property type="entry name" value="Cysteine proteinases"/>
    <property type="match status" value="1"/>
</dbReference>
<comment type="similarity">
    <text evidence="1">Belongs to the peptidase C48 family.</text>
</comment>
<evidence type="ECO:0000256" key="2">
    <source>
        <dbReference type="ARBA" id="ARBA00022670"/>
    </source>
</evidence>
<dbReference type="EMBL" id="CAWYQH010000141">
    <property type="protein sequence ID" value="CAK8694737.1"/>
    <property type="molecule type" value="Genomic_DNA"/>
</dbReference>
<keyword evidence="6" id="KW-1185">Reference proteome</keyword>
<proteinExistence type="inferred from homology"/>
<evidence type="ECO:0000313" key="5">
    <source>
        <dbReference type="EMBL" id="CAK8694737.1"/>
    </source>
</evidence>
<evidence type="ECO:0000313" key="6">
    <source>
        <dbReference type="Proteomes" id="UP001642483"/>
    </source>
</evidence>
<reference evidence="5 6" key="1">
    <citation type="submission" date="2024-02" db="EMBL/GenBank/DDBJ databases">
        <authorList>
            <person name="Daric V."/>
            <person name="Darras S."/>
        </authorList>
    </citation>
    <scope>NUCLEOTIDE SEQUENCE [LARGE SCALE GENOMIC DNA]</scope>
</reference>
<keyword evidence="2" id="KW-0645">Protease</keyword>
<gene>
    <name evidence="5" type="ORF">CVLEPA_LOCUS28083</name>
</gene>
<evidence type="ECO:0000259" key="4">
    <source>
        <dbReference type="Pfam" id="PF02902"/>
    </source>
</evidence>
<comment type="caution">
    <text evidence="5">The sequence shown here is derived from an EMBL/GenBank/DDBJ whole genome shotgun (WGS) entry which is preliminary data.</text>
</comment>
<name>A0ABP0GT26_CLALP</name>
<organism evidence="5 6">
    <name type="scientific">Clavelina lepadiformis</name>
    <name type="common">Light-bulb sea squirt</name>
    <name type="synonym">Ascidia lepadiformis</name>
    <dbReference type="NCBI Taxonomy" id="159417"/>
    <lineage>
        <taxon>Eukaryota</taxon>
        <taxon>Metazoa</taxon>
        <taxon>Chordata</taxon>
        <taxon>Tunicata</taxon>
        <taxon>Ascidiacea</taxon>
        <taxon>Aplousobranchia</taxon>
        <taxon>Clavelinidae</taxon>
        <taxon>Clavelina</taxon>
    </lineage>
</organism>
<dbReference type="Proteomes" id="UP001642483">
    <property type="component" value="Unassembled WGS sequence"/>
</dbReference>
<evidence type="ECO:0000256" key="1">
    <source>
        <dbReference type="ARBA" id="ARBA00005234"/>
    </source>
</evidence>
<accession>A0ABP0GT26</accession>
<dbReference type="InterPro" id="IPR038765">
    <property type="entry name" value="Papain-like_cys_pep_sf"/>
</dbReference>
<feature type="domain" description="Ubiquitin-like protease family profile" evidence="4">
    <location>
        <begin position="131"/>
        <end position="175"/>
    </location>
</feature>